<dbReference type="OMA" id="AEISYIM"/>
<feature type="domain" description="Nucleoside diphosphate kinase-like" evidence="16">
    <location>
        <begin position="4"/>
        <end position="141"/>
    </location>
</feature>
<dbReference type="InterPro" id="IPR001564">
    <property type="entry name" value="Nucleoside_diP_kinase"/>
</dbReference>
<keyword evidence="12" id="KW-0460">Magnesium</keyword>
<comment type="similarity">
    <text evidence="5 14 15">Belongs to the NDK family.</text>
</comment>
<dbReference type="PRINTS" id="PR01243">
    <property type="entry name" value="NUCDPKINASE"/>
</dbReference>
<dbReference type="GO" id="GO:0006228">
    <property type="term" value="P:UTP biosynthetic process"/>
    <property type="evidence" value="ECO:0007669"/>
    <property type="project" value="InterPro"/>
</dbReference>
<dbReference type="InterPro" id="IPR036850">
    <property type="entry name" value="NDK-like_dom_sf"/>
</dbReference>
<keyword evidence="10" id="KW-0418">Kinase</keyword>
<keyword evidence="7" id="KW-0808">Transferase</keyword>
<evidence type="ECO:0000313" key="17">
    <source>
        <dbReference type="Ensembl" id="ENSRFEP00010002997.1"/>
    </source>
</evidence>
<evidence type="ECO:0000256" key="4">
    <source>
        <dbReference type="ARBA" id="ARBA00001946"/>
    </source>
</evidence>
<dbReference type="FunFam" id="3.30.70.141:FF:000015">
    <property type="entry name" value="Nucleoside diphosphate kinase B"/>
    <property type="match status" value="1"/>
</dbReference>
<dbReference type="SMART" id="SM00562">
    <property type="entry name" value="NDK"/>
    <property type="match status" value="1"/>
</dbReference>
<comment type="caution">
    <text evidence="14">Lacks conserved residue(s) required for the propagation of feature annotation.</text>
</comment>
<evidence type="ECO:0000256" key="3">
    <source>
        <dbReference type="ARBA" id="ARBA00000937"/>
    </source>
</evidence>
<reference evidence="17" key="5">
    <citation type="submission" date="2025-09" db="UniProtKB">
        <authorList>
            <consortium name="Ensembl"/>
        </authorList>
    </citation>
    <scope>IDENTIFICATION</scope>
</reference>
<dbReference type="Pfam" id="PF00334">
    <property type="entry name" value="NDK"/>
    <property type="match status" value="1"/>
</dbReference>
<comment type="catalytic activity">
    <reaction evidence="2">
        <text>ATP + protein L-histidine = ADP + protein N-phospho-L-histidine.</text>
        <dbReference type="EC" id="2.7.13.3"/>
    </reaction>
</comment>
<comment type="catalytic activity">
    <reaction evidence="1">
        <text>a 2'-deoxyribonucleoside 5'-diphosphate + ATP = a 2'-deoxyribonucleoside 5'-triphosphate + ADP</text>
        <dbReference type="Rhea" id="RHEA:44640"/>
        <dbReference type="ChEBI" id="CHEBI:30616"/>
        <dbReference type="ChEBI" id="CHEBI:61560"/>
        <dbReference type="ChEBI" id="CHEBI:73316"/>
        <dbReference type="ChEBI" id="CHEBI:456216"/>
        <dbReference type="EC" id="2.7.4.6"/>
    </reaction>
</comment>
<dbReference type="Gene3D" id="3.30.70.141">
    <property type="entry name" value="Nucleoside diphosphate kinase-like domain"/>
    <property type="match status" value="1"/>
</dbReference>
<dbReference type="CDD" id="cd04413">
    <property type="entry name" value="NDPk_I"/>
    <property type="match status" value="1"/>
</dbReference>
<name>A0A671DXJ8_RHIFE</name>
<dbReference type="GO" id="GO:0006241">
    <property type="term" value="P:CTP biosynthetic process"/>
    <property type="evidence" value="ECO:0007669"/>
    <property type="project" value="InterPro"/>
</dbReference>
<dbReference type="SUPFAM" id="SSF54919">
    <property type="entry name" value="Nucleoside diphosphate kinase, NDK"/>
    <property type="match status" value="1"/>
</dbReference>
<dbReference type="GO" id="GO:0046872">
    <property type="term" value="F:metal ion binding"/>
    <property type="evidence" value="ECO:0007669"/>
    <property type="project" value="UniProtKB-KW"/>
</dbReference>
<dbReference type="Proteomes" id="UP000472240">
    <property type="component" value="Chromosome 9"/>
</dbReference>
<comment type="catalytic activity">
    <reaction evidence="3">
        <text>a ribonucleoside 5'-diphosphate + ATP = a ribonucleoside 5'-triphosphate + ADP</text>
        <dbReference type="Rhea" id="RHEA:18113"/>
        <dbReference type="ChEBI" id="CHEBI:30616"/>
        <dbReference type="ChEBI" id="CHEBI:57930"/>
        <dbReference type="ChEBI" id="CHEBI:61557"/>
        <dbReference type="ChEBI" id="CHEBI:456216"/>
        <dbReference type="EC" id="2.7.4.6"/>
    </reaction>
</comment>
<reference evidence="18" key="3">
    <citation type="submission" date="2018-12" db="EMBL/GenBank/DDBJ databases">
        <title>G10K-VGP greater horseshoe bat female genome, primary haplotype.</title>
        <authorList>
            <person name="Teeling E."/>
            <person name="Myers G."/>
            <person name="Vernes S."/>
            <person name="Pippel M."/>
            <person name="Winkler S."/>
            <person name="Fedrigo O."/>
            <person name="Rhie A."/>
            <person name="Koren S."/>
            <person name="Phillippy A."/>
            <person name="Lewin H."/>
            <person name="Damas J."/>
            <person name="Howe K."/>
            <person name="Mountcastle J."/>
            <person name="Jarvis E.D."/>
        </authorList>
    </citation>
    <scope>NUCLEOTIDE SEQUENCE [LARGE SCALE GENOMIC DNA]</scope>
</reference>
<dbReference type="FunCoup" id="A0A671DXJ8">
    <property type="interactions" value="2033"/>
</dbReference>
<protein>
    <recommendedName>
        <fullName evidence="6">nucleoside-diphosphate kinase</fullName>
        <ecNumber evidence="6">2.7.4.6</ecNumber>
    </recommendedName>
</protein>
<dbReference type="PROSITE" id="PS51374">
    <property type="entry name" value="NDPK_LIKE"/>
    <property type="match status" value="1"/>
</dbReference>
<dbReference type="AlphaFoldDB" id="A0A671DXJ8"/>
<keyword evidence="8" id="KW-0479">Metal-binding</keyword>
<reference evidence="17 18" key="2">
    <citation type="journal article" date="2018" name="Annu Rev Anim Biosci">
        <title>Bat Biology, Genomes, and the Bat1K Project: To Generate Chromosome-Level Genomes for All Living Bat Species.</title>
        <authorList>
            <person name="Teeling E.C."/>
            <person name="Vernes S.C."/>
            <person name="Davalos L.M."/>
            <person name="Ray D.A."/>
            <person name="Gilbert M.T.P."/>
            <person name="Myers E."/>
        </authorList>
    </citation>
    <scope>NUCLEOTIDE SEQUENCE</scope>
</reference>
<keyword evidence="9" id="KW-0547">Nucleotide-binding</keyword>
<dbReference type="GO" id="GO:0004550">
    <property type="term" value="F:nucleoside diphosphate kinase activity"/>
    <property type="evidence" value="ECO:0007669"/>
    <property type="project" value="UniProtKB-EC"/>
</dbReference>
<evidence type="ECO:0000313" key="18">
    <source>
        <dbReference type="Proteomes" id="UP000472240"/>
    </source>
</evidence>
<evidence type="ECO:0000256" key="6">
    <source>
        <dbReference type="ARBA" id="ARBA00012966"/>
    </source>
</evidence>
<accession>A0A671DXJ8</accession>
<reference evidence="17 18" key="1">
    <citation type="journal article" date="2015" name="Annu Rev Anim Biosci">
        <title>The Genome 10K Project: a way forward.</title>
        <authorList>
            <person name="Koepfli K.P."/>
            <person name="Paten B."/>
            <person name="O'Brien S.J."/>
            <person name="Koepfli K.P."/>
            <person name="Paten B."/>
            <person name="Antunes A."/>
            <person name="Belov K."/>
            <person name="Bustamante C."/>
            <person name="Castoe T.A."/>
            <person name="Clawson H."/>
            <person name="Crawford A.J."/>
            <person name="Diekhans M."/>
            <person name="Distel D."/>
            <person name="Durbin R."/>
            <person name="Earl D."/>
            <person name="Fujita M.K."/>
            <person name="Gamble T."/>
            <person name="Georges A."/>
            <person name="Gemmell N."/>
            <person name="Gilbert M.T."/>
            <person name="Graves J.M."/>
            <person name="Green R.E."/>
            <person name="Hickey G."/>
            <person name="Jarvis E.D."/>
            <person name="Johnson W."/>
            <person name="Komissarov A."/>
            <person name="Korf I."/>
            <person name="Kuhn R."/>
            <person name="Larkin D.M."/>
            <person name="Lewin H."/>
            <person name="Lopez J.V."/>
            <person name="Ma J."/>
            <person name="Marques-Bonet T."/>
            <person name="Miller W."/>
            <person name="Murphy R."/>
            <person name="Pevzner P."/>
            <person name="Shapiro B."/>
            <person name="Steiner C."/>
            <person name="Tamazian G."/>
            <person name="Venkatesh B."/>
            <person name="Wang J."/>
            <person name="Wayne R."/>
            <person name="Wiley E."/>
            <person name="Yang H."/>
            <person name="Zhang G."/>
            <person name="Haussler D."/>
            <person name="Ryder O."/>
            <person name="O'Brien S.J."/>
        </authorList>
    </citation>
    <scope>NUCLEOTIDE SEQUENCE</scope>
</reference>
<keyword evidence="11" id="KW-0067">ATP-binding</keyword>
<dbReference type="GO" id="GO:0005524">
    <property type="term" value="F:ATP binding"/>
    <property type="evidence" value="ECO:0007669"/>
    <property type="project" value="UniProtKB-KW"/>
</dbReference>
<reference evidence="17" key="4">
    <citation type="submission" date="2025-08" db="UniProtKB">
        <authorList>
            <consortium name="Ensembl"/>
        </authorList>
    </citation>
    <scope>IDENTIFICATION</scope>
</reference>
<dbReference type="GeneTree" id="ENSGT00940000161569"/>
<evidence type="ECO:0000256" key="10">
    <source>
        <dbReference type="ARBA" id="ARBA00022777"/>
    </source>
</evidence>
<evidence type="ECO:0000256" key="15">
    <source>
        <dbReference type="RuleBase" id="RU004011"/>
    </source>
</evidence>
<evidence type="ECO:0000256" key="7">
    <source>
        <dbReference type="ARBA" id="ARBA00022679"/>
    </source>
</evidence>
<evidence type="ECO:0000256" key="8">
    <source>
        <dbReference type="ARBA" id="ARBA00022723"/>
    </source>
</evidence>
<dbReference type="EC" id="2.7.4.6" evidence="6"/>
<dbReference type="GO" id="GO:0004673">
    <property type="term" value="F:protein histidine kinase activity"/>
    <property type="evidence" value="ECO:0007669"/>
    <property type="project" value="UniProtKB-EC"/>
</dbReference>
<evidence type="ECO:0000256" key="12">
    <source>
        <dbReference type="ARBA" id="ARBA00022842"/>
    </source>
</evidence>
<keyword evidence="13" id="KW-0546">Nucleotide metabolism</keyword>
<dbReference type="InParanoid" id="A0A671DXJ8"/>
<evidence type="ECO:0000256" key="2">
    <source>
        <dbReference type="ARBA" id="ARBA00000085"/>
    </source>
</evidence>
<evidence type="ECO:0000256" key="11">
    <source>
        <dbReference type="ARBA" id="ARBA00022840"/>
    </source>
</evidence>
<dbReference type="Ensembl" id="ENSRFET00010003299.1">
    <property type="protein sequence ID" value="ENSRFEP00010002997.1"/>
    <property type="gene ID" value="ENSRFEG00010002138.1"/>
</dbReference>
<evidence type="ECO:0000256" key="5">
    <source>
        <dbReference type="ARBA" id="ARBA00008142"/>
    </source>
</evidence>
<evidence type="ECO:0000256" key="14">
    <source>
        <dbReference type="PROSITE-ProRule" id="PRU00706"/>
    </source>
</evidence>
<sequence length="164" mass="18703">VANLHCTFISIQPEVTQCGLVDKTVENFEQKRFCLMAMTFLQASEEYLMQHYVDLKDSPFFLGLEKYMSSRPVVALVWEGLNVMKTGPVRLGETNPAEPKSGSIRGDFCIQGSRNIIHGRDSVKGAEKEISLWLKPEELVTTSLIIGWMWEILRRWNQQNLGLP</sequence>
<evidence type="ECO:0000256" key="1">
    <source>
        <dbReference type="ARBA" id="ARBA00000082"/>
    </source>
</evidence>
<dbReference type="InterPro" id="IPR034907">
    <property type="entry name" value="NDK-like_dom"/>
</dbReference>
<comment type="cofactor">
    <cofactor evidence="4">
        <name>Mg(2+)</name>
        <dbReference type="ChEBI" id="CHEBI:18420"/>
    </cofactor>
</comment>
<keyword evidence="18" id="KW-1185">Reference proteome</keyword>
<dbReference type="GO" id="GO:0006183">
    <property type="term" value="P:GTP biosynthetic process"/>
    <property type="evidence" value="ECO:0007669"/>
    <property type="project" value="InterPro"/>
</dbReference>
<proteinExistence type="inferred from homology"/>
<dbReference type="PANTHER" id="PTHR11349">
    <property type="entry name" value="NUCLEOSIDE DIPHOSPHATE KINASE"/>
    <property type="match status" value="1"/>
</dbReference>
<evidence type="ECO:0000256" key="9">
    <source>
        <dbReference type="ARBA" id="ARBA00022741"/>
    </source>
</evidence>
<evidence type="ECO:0000256" key="13">
    <source>
        <dbReference type="ARBA" id="ARBA00023080"/>
    </source>
</evidence>
<organism evidence="17 18">
    <name type="scientific">Rhinolophus ferrumequinum</name>
    <name type="common">Greater horseshoe bat</name>
    <dbReference type="NCBI Taxonomy" id="59479"/>
    <lineage>
        <taxon>Eukaryota</taxon>
        <taxon>Metazoa</taxon>
        <taxon>Chordata</taxon>
        <taxon>Craniata</taxon>
        <taxon>Vertebrata</taxon>
        <taxon>Euteleostomi</taxon>
        <taxon>Mammalia</taxon>
        <taxon>Eutheria</taxon>
        <taxon>Laurasiatheria</taxon>
        <taxon>Chiroptera</taxon>
        <taxon>Yinpterochiroptera</taxon>
        <taxon>Rhinolophoidea</taxon>
        <taxon>Rhinolophidae</taxon>
        <taxon>Rhinolophinae</taxon>
        <taxon>Rhinolophus</taxon>
    </lineage>
</organism>
<evidence type="ECO:0000259" key="16">
    <source>
        <dbReference type="SMART" id="SM00562"/>
    </source>
</evidence>